<dbReference type="PANTHER" id="PTHR42951:SF4">
    <property type="entry name" value="ACYL-COENZYME A THIOESTERASE MBLAC2"/>
    <property type="match status" value="1"/>
</dbReference>
<evidence type="ECO:0000313" key="3">
    <source>
        <dbReference type="EMBL" id="GLK64745.1"/>
    </source>
</evidence>
<dbReference type="InterPro" id="IPR050855">
    <property type="entry name" value="NDM-1-like"/>
</dbReference>
<dbReference type="SUPFAM" id="SSF56281">
    <property type="entry name" value="Metallo-hydrolase/oxidoreductase"/>
    <property type="match status" value="1"/>
</dbReference>
<dbReference type="Pfam" id="PF00753">
    <property type="entry name" value="Lactamase_B"/>
    <property type="match status" value="1"/>
</dbReference>
<name>A0AAD3P0I1_9RHOB</name>
<gene>
    <name evidence="3" type="ORF">GCM10017635_22160</name>
</gene>
<evidence type="ECO:0000259" key="2">
    <source>
        <dbReference type="SMART" id="SM00849"/>
    </source>
</evidence>
<dbReference type="InterPro" id="IPR001279">
    <property type="entry name" value="Metallo-B-lactamas"/>
</dbReference>
<dbReference type="InterPro" id="IPR036866">
    <property type="entry name" value="RibonucZ/Hydroxyglut_hydro"/>
</dbReference>
<sequence length="315" mass="33275">MTALSRRALLAGSAALVLQRRAFAQPRSYGLQPFEVADGIWMIEGRREVFSRENGGDIVNIALLATDQGAIIVDSGSTVAMGTEIRAFAEQRLGGLAATINTHHHPDHWFGNAALADRPLLALAETAATCREYAQDYAETLYSILGSWISGTRTTPATGNIDPGTSQIGGRALRMIPLAGHTSADLAILDEATGVLIAGDLVFLDRAPSLPDADFATWLASLDQLEGLGSAGVVPGHGSYHRTGEGITQTRAYLQVTRERLRMAAELGLTPVETMAAGPAPEFAGLGANPEEYLRSVVRRFGDLETGALPVIGSA</sequence>
<feature type="domain" description="Metallo-beta-lactamase" evidence="2">
    <location>
        <begin position="58"/>
        <end position="237"/>
    </location>
</feature>
<dbReference type="Proteomes" id="UP001143349">
    <property type="component" value="Unassembled WGS sequence"/>
</dbReference>
<dbReference type="CDD" id="cd16282">
    <property type="entry name" value="metallo-hydrolase-like_MBL-fold"/>
    <property type="match status" value="1"/>
</dbReference>
<dbReference type="EMBL" id="BSFH01000030">
    <property type="protein sequence ID" value="GLK64745.1"/>
    <property type="molecule type" value="Genomic_DNA"/>
</dbReference>
<dbReference type="InterPro" id="IPR030811">
    <property type="entry name" value="SoxH-rel_PQQ_1"/>
</dbReference>
<dbReference type="PANTHER" id="PTHR42951">
    <property type="entry name" value="METALLO-BETA-LACTAMASE DOMAIN-CONTAINING"/>
    <property type="match status" value="1"/>
</dbReference>
<organism evidence="3 4">
    <name type="scientific">Paracoccus kondratievae</name>
    <dbReference type="NCBI Taxonomy" id="135740"/>
    <lineage>
        <taxon>Bacteria</taxon>
        <taxon>Pseudomonadati</taxon>
        <taxon>Pseudomonadota</taxon>
        <taxon>Alphaproteobacteria</taxon>
        <taxon>Rhodobacterales</taxon>
        <taxon>Paracoccaceae</taxon>
        <taxon>Paracoccus</taxon>
    </lineage>
</organism>
<protein>
    <submittedName>
        <fullName evidence="3">MBL fold metallo-hydrolase</fullName>
    </submittedName>
</protein>
<dbReference type="Gene3D" id="3.60.15.10">
    <property type="entry name" value="Ribonuclease Z/Hydroxyacylglutathione hydrolase-like"/>
    <property type="match status" value="1"/>
</dbReference>
<evidence type="ECO:0000313" key="4">
    <source>
        <dbReference type="Proteomes" id="UP001143349"/>
    </source>
</evidence>
<proteinExistence type="inferred from homology"/>
<dbReference type="AlphaFoldDB" id="A0AAD3P0I1"/>
<accession>A0AAD3P0I1</accession>
<comment type="caution">
    <text evidence="3">The sequence shown here is derived from an EMBL/GenBank/DDBJ whole genome shotgun (WGS) entry which is preliminary data.</text>
</comment>
<keyword evidence="4" id="KW-1185">Reference proteome</keyword>
<dbReference type="RefSeq" id="WP_010394426.1">
    <property type="nucleotide sequence ID" value="NZ_BSFH01000030.1"/>
</dbReference>
<comment type="similarity">
    <text evidence="1">Belongs to the metallo-beta-lactamase superfamily. Class-B beta-lactamase family.</text>
</comment>
<reference evidence="3" key="1">
    <citation type="journal article" date="2014" name="Int. J. Syst. Evol. Microbiol.">
        <title>Complete genome sequence of Corynebacterium casei LMG S-19264T (=DSM 44701T), isolated from a smear-ripened cheese.</title>
        <authorList>
            <consortium name="US DOE Joint Genome Institute (JGI-PGF)"/>
            <person name="Walter F."/>
            <person name="Albersmeier A."/>
            <person name="Kalinowski J."/>
            <person name="Ruckert C."/>
        </authorList>
    </citation>
    <scope>NUCLEOTIDE SEQUENCE</scope>
    <source>
        <strain evidence="3">VKM B-2222</strain>
    </source>
</reference>
<dbReference type="SMART" id="SM00849">
    <property type="entry name" value="Lactamase_B"/>
    <property type="match status" value="1"/>
</dbReference>
<reference evidence="3" key="2">
    <citation type="submission" date="2023-01" db="EMBL/GenBank/DDBJ databases">
        <authorList>
            <person name="Sun Q."/>
            <person name="Evtushenko L."/>
        </authorList>
    </citation>
    <scope>NUCLEOTIDE SEQUENCE</scope>
    <source>
        <strain evidence="3">VKM B-2222</strain>
    </source>
</reference>
<dbReference type="NCBIfam" id="TIGR04558">
    <property type="entry name" value="SoxH_rel_PQQ_1"/>
    <property type="match status" value="1"/>
</dbReference>
<evidence type="ECO:0000256" key="1">
    <source>
        <dbReference type="ARBA" id="ARBA00005250"/>
    </source>
</evidence>
<dbReference type="GO" id="GO:0017001">
    <property type="term" value="P:antibiotic catabolic process"/>
    <property type="evidence" value="ECO:0007669"/>
    <property type="project" value="UniProtKB-ARBA"/>
</dbReference>